<comment type="caution">
    <text evidence="2">The sequence shown here is derived from an EMBL/GenBank/DDBJ whole genome shotgun (WGS) entry which is preliminary data.</text>
</comment>
<dbReference type="PANTHER" id="PTHR33939:SF1">
    <property type="entry name" value="DUF4371 DOMAIN-CONTAINING PROTEIN"/>
    <property type="match status" value="1"/>
</dbReference>
<evidence type="ECO:0008006" key="4">
    <source>
        <dbReference type="Google" id="ProtNLM"/>
    </source>
</evidence>
<dbReference type="PANTHER" id="PTHR33939">
    <property type="entry name" value="PROTEIN CBG22215"/>
    <property type="match status" value="1"/>
</dbReference>
<dbReference type="EMBL" id="CAJNOR010010862">
    <property type="protein sequence ID" value="CAF1657229.1"/>
    <property type="molecule type" value="Genomic_DNA"/>
</dbReference>
<evidence type="ECO:0000313" key="3">
    <source>
        <dbReference type="Proteomes" id="UP000663828"/>
    </source>
</evidence>
<reference evidence="2" key="1">
    <citation type="submission" date="2021-02" db="EMBL/GenBank/DDBJ databases">
        <authorList>
            <person name="Nowell W R."/>
        </authorList>
    </citation>
    <scope>NUCLEOTIDE SEQUENCE</scope>
</reference>
<gene>
    <name evidence="1" type="ORF">EDS130_LOCUS30203</name>
    <name evidence="2" type="ORF">XAT740_LOCUS56153</name>
</gene>
<dbReference type="Proteomes" id="UP000663828">
    <property type="component" value="Unassembled WGS sequence"/>
</dbReference>
<dbReference type="Proteomes" id="UP000663852">
    <property type="component" value="Unassembled WGS sequence"/>
</dbReference>
<dbReference type="OrthoDB" id="10048767at2759"/>
<name>A0A816ET94_ADIRI</name>
<evidence type="ECO:0000313" key="2">
    <source>
        <dbReference type="EMBL" id="CAF1657229.1"/>
    </source>
</evidence>
<dbReference type="GO" id="GO:0003676">
    <property type="term" value="F:nucleic acid binding"/>
    <property type="evidence" value="ECO:0007669"/>
    <property type="project" value="InterPro"/>
</dbReference>
<dbReference type="EMBL" id="CAJNOJ010000209">
    <property type="protein sequence ID" value="CAF1293194.1"/>
    <property type="molecule type" value="Genomic_DNA"/>
</dbReference>
<evidence type="ECO:0000313" key="1">
    <source>
        <dbReference type="EMBL" id="CAF1293194.1"/>
    </source>
</evidence>
<dbReference type="InterPro" id="IPR036397">
    <property type="entry name" value="RNaseH_sf"/>
</dbReference>
<sequence length="182" mass="21298">MIFDIFFLGKKDRIAICLDNATWHNKLTKESVIPKRASPKGEIQQWLKDHKINFSEKFIKAQLLELACANCPPKEYISDQIGKKYGIGIFRLPKLHCSLNPIELSWNSLKQFVRDQNTTFRQDDVKQLIEEFMVAMDDKRATSYFHHVSKIEEMYKTADTIMEEDVEPYLQSDSEETDSDDE</sequence>
<organism evidence="2 3">
    <name type="scientific">Adineta ricciae</name>
    <name type="common">Rotifer</name>
    <dbReference type="NCBI Taxonomy" id="249248"/>
    <lineage>
        <taxon>Eukaryota</taxon>
        <taxon>Metazoa</taxon>
        <taxon>Spiralia</taxon>
        <taxon>Gnathifera</taxon>
        <taxon>Rotifera</taxon>
        <taxon>Eurotatoria</taxon>
        <taxon>Bdelloidea</taxon>
        <taxon>Adinetida</taxon>
        <taxon>Adinetidae</taxon>
        <taxon>Adineta</taxon>
    </lineage>
</organism>
<accession>A0A816ET94</accession>
<protein>
    <recommendedName>
        <fullName evidence="4">Tc1-like transposase DDE domain-containing protein</fullName>
    </recommendedName>
</protein>
<dbReference type="AlphaFoldDB" id="A0A816ET94"/>
<proteinExistence type="predicted"/>
<keyword evidence="3" id="KW-1185">Reference proteome</keyword>
<dbReference type="Gene3D" id="3.30.420.10">
    <property type="entry name" value="Ribonuclease H-like superfamily/Ribonuclease H"/>
    <property type="match status" value="1"/>
</dbReference>